<dbReference type="OrthoDB" id="5137249at2"/>
<feature type="transmembrane region" description="Helical" evidence="6">
    <location>
        <begin position="996"/>
        <end position="1018"/>
    </location>
</feature>
<evidence type="ECO:0000256" key="2">
    <source>
        <dbReference type="ARBA" id="ARBA00022475"/>
    </source>
</evidence>
<evidence type="ECO:0000313" key="9">
    <source>
        <dbReference type="Proteomes" id="UP000032431"/>
    </source>
</evidence>
<evidence type="ECO:0000256" key="5">
    <source>
        <dbReference type="ARBA" id="ARBA00023136"/>
    </source>
</evidence>
<feature type="domain" description="ABC3 transporter permease C-terminal" evidence="7">
    <location>
        <begin position="266"/>
        <end position="382"/>
    </location>
</feature>
<evidence type="ECO:0000256" key="4">
    <source>
        <dbReference type="ARBA" id="ARBA00022989"/>
    </source>
</evidence>
<dbReference type="PANTHER" id="PTHR30287">
    <property type="entry name" value="MEMBRANE COMPONENT OF PREDICTED ABC SUPERFAMILY METABOLITE UPTAKE TRANSPORTER"/>
    <property type="match status" value="1"/>
</dbReference>
<evidence type="ECO:0000256" key="3">
    <source>
        <dbReference type="ARBA" id="ARBA00022692"/>
    </source>
</evidence>
<dbReference type="GO" id="GO:0005886">
    <property type="term" value="C:plasma membrane"/>
    <property type="evidence" value="ECO:0007669"/>
    <property type="project" value="UniProtKB-SubCell"/>
</dbReference>
<dbReference type="HOGENOM" id="CLU_005531_2_1_9"/>
<sequence length="1073" mass="118457">MRRLFQKMLRDFWDFKAQFCSVFVMSLLAVLIYTGIEGVWLGMQNQGNAWFEKSRLADVWISGDEITDSDIDRIKEIDNVSSVQAAAIEDATVKLKDSKDAEIRLIYNKTNQISIPDTVSGSKYNTNESGCWIDKEFATANHISVGDTLKISNNSKEKTVSVKGIILSPDYIFYTGPNSSLFAPNHAQNGYAYVSGDIFKSLSDNEDDILYNQVKIKTSKKADNLKLRDDVEDKLGSKYIGFFDRSNWSGVYNYTNKISQMKKMSIMFSILFFFLTLLTMQTTMKRVVETERTQIGTFKALGFRNGQLYFMYACYGLVISLLGSAVGLILAPHVISPTLLNLQKKFYTMPRWEVKNSWASFGAALLIVICCVVSSAFASRKGIKGMPAEAMREAAPKSGKEIALERIPFIWNLISFEWKWTLRDISRNKIRTATGIVAILGSMVLLIASFGLNDSLVKANHYVYGTQYDYVSKITLSSNAGQKDRETLYSKLNSDGQWVEECAIEIQTSKDKQKNAVLSVLGPGIYVHLKNQANDDVALPDDKLLVSRRLAQDMNIKKGDYIKFRVLGYPTPFTANVADIVTTPTPQGIYMSDEAWENLCAKSLSASVSKLNAASKNTSNSAEKLESASQNLVSGSKNLSEQLATVSDSVKKLNQGLSVGTDSIKTLSNHLSSLDDSVASLSDGLVKLQSGYSEIGNNIGKVNSSLRDLSSQLNMSFSNDQYDKLQMSVKNMETLQQAIGNYNVTTKNGEQHKLSETPEYKQWNLLSKNLGNSSLTMGLTIMQLKSGVSTLSNNLSKINSAEKKANESLAQLVSAVKKMKGGTAQLKAGCQELAQKYSEASSSQNKLANAMQKISDGSKELYDGQSEFNSALKNTTKQISALSSLGTIQNPSGIDKSSFFKPTALLTGKSNLDDIKNEAYVKDIITLDQQLNDADEILNSVKMIIMLLLSAAILLTVVILYNLGILNYTERRREYAAMKVLGFHQKEIRAVIFKDTIFNIVIGWLLGIPAGLLFLKAYVGAVTTDTFEYTPIISSTKLLLSTCIAVGTSIIVGVLVSRKVKKLDMVESLKSGE</sequence>
<dbReference type="KEGG" id="ccel:CCDG5_1962"/>
<gene>
    <name evidence="8" type="ORF">CCDG5_1962</name>
</gene>
<feature type="transmembrane region" description="Helical" evidence="6">
    <location>
        <begin position="21"/>
        <end position="43"/>
    </location>
</feature>
<dbReference type="Proteomes" id="UP000032431">
    <property type="component" value="Chromosome I"/>
</dbReference>
<feature type="transmembrane region" description="Helical" evidence="6">
    <location>
        <begin position="309"/>
        <end position="335"/>
    </location>
</feature>
<evidence type="ECO:0000256" key="1">
    <source>
        <dbReference type="ARBA" id="ARBA00004651"/>
    </source>
</evidence>
<dbReference type="Pfam" id="PF02687">
    <property type="entry name" value="FtsX"/>
    <property type="match status" value="2"/>
</dbReference>
<name>A0A078KV87_9FIRM</name>
<protein>
    <recommendedName>
        <fullName evidence="7">ABC3 transporter permease C-terminal domain-containing protein</fullName>
    </recommendedName>
</protein>
<keyword evidence="5 6" id="KW-0472">Membrane</keyword>
<feature type="transmembrane region" description="Helical" evidence="6">
    <location>
        <begin position="1038"/>
        <end position="1056"/>
    </location>
</feature>
<feature type="domain" description="ABC3 transporter permease C-terminal" evidence="7">
    <location>
        <begin position="948"/>
        <end position="1063"/>
    </location>
</feature>
<evidence type="ECO:0000259" key="7">
    <source>
        <dbReference type="Pfam" id="PF02687"/>
    </source>
</evidence>
<keyword evidence="3 6" id="KW-0812">Transmembrane</keyword>
<dbReference type="EMBL" id="LM995447">
    <property type="protein sequence ID" value="CDZ25054.1"/>
    <property type="molecule type" value="Genomic_DNA"/>
</dbReference>
<dbReference type="PATRIC" id="fig|29343.3.peg.2060"/>
<feature type="transmembrane region" description="Helical" evidence="6">
    <location>
        <begin position="433"/>
        <end position="452"/>
    </location>
</feature>
<keyword evidence="9" id="KW-1185">Reference proteome</keyword>
<proteinExistence type="predicted"/>
<comment type="subcellular location">
    <subcellularLocation>
        <location evidence="1">Cell membrane</location>
        <topology evidence="1">Multi-pass membrane protein</topology>
    </subcellularLocation>
</comment>
<accession>A0A078KV87</accession>
<dbReference type="PANTHER" id="PTHR30287:SF1">
    <property type="entry name" value="INNER MEMBRANE PROTEIN"/>
    <property type="match status" value="1"/>
</dbReference>
<dbReference type="Gene3D" id="1.10.287.950">
    <property type="entry name" value="Methyl-accepting chemotaxis protein"/>
    <property type="match status" value="2"/>
</dbReference>
<evidence type="ECO:0000313" key="8">
    <source>
        <dbReference type="EMBL" id="CDZ25054.1"/>
    </source>
</evidence>
<dbReference type="InterPro" id="IPR038766">
    <property type="entry name" value="Membrane_comp_ABC_pdt"/>
</dbReference>
<evidence type="ECO:0000256" key="6">
    <source>
        <dbReference type="SAM" id="Phobius"/>
    </source>
</evidence>
<reference evidence="9" key="1">
    <citation type="submission" date="2014-07" db="EMBL/GenBank/DDBJ databases">
        <authorList>
            <person name="Wibberg D."/>
        </authorList>
    </citation>
    <scope>NUCLEOTIDE SEQUENCE [LARGE SCALE GENOMIC DNA]</scope>
    <source>
        <strain evidence="9">DG5</strain>
    </source>
</reference>
<keyword evidence="4 6" id="KW-1133">Transmembrane helix</keyword>
<dbReference type="STRING" id="29343.CCDG5_1962"/>
<keyword evidence="2" id="KW-1003">Cell membrane</keyword>
<feature type="transmembrane region" description="Helical" evidence="6">
    <location>
        <begin position="943"/>
        <end position="963"/>
    </location>
</feature>
<feature type="transmembrane region" description="Helical" evidence="6">
    <location>
        <begin position="358"/>
        <end position="378"/>
    </location>
</feature>
<feature type="transmembrane region" description="Helical" evidence="6">
    <location>
        <begin position="266"/>
        <end position="288"/>
    </location>
</feature>
<organism evidence="8 9">
    <name type="scientific">[Clostridium] cellulosi</name>
    <dbReference type="NCBI Taxonomy" id="29343"/>
    <lineage>
        <taxon>Bacteria</taxon>
        <taxon>Bacillati</taxon>
        <taxon>Bacillota</taxon>
        <taxon>Clostridia</taxon>
        <taxon>Eubacteriales</taxon>
        <taxon>Oscillospiraceae</taxon>
        <taxon>Oscillospiraceae incertae sedis</taxon>
    </lineage>
</organism>
<dbReference type="AlphaFoldDB" id="A0A078KV87"/>
<dbReference type="InterPro" id="IPR003838">
    <property type="entry name" value="ABC3_permease_C"/>
</dbReference>